<reference evidence="2 3" key="1">
    <citation type="submission" date="2018-04" db="EMBL/GenBank/DDBJ databases">
        <title>The genome of golden apple snail Pomacea canaliculata provides insight into stress tolerance and invasive adaptation.</title>
        <authorList>
            <person name="Liu C."/>
            <person name="Liu B."/>
            <person name="Ren Y."/>
            <person name="Zhang Y."/>
            <person name="Wang H."/>
            <person name="Li S."/>
            <person name="Jiang F."/>
            <person name="Yin L."/>
            <person name="Zhang G."/>
            <person name="Qian W."/>
            <person name="Fan W."/>
        </authorList>
    </citation>
    <scope>NUCLEOTIDE SEQUENCE [LARGE SCALE GENOMIC DNA]</scope>
    <source>
        <strain evidence="2">SZHN2017</strain>
        <tissue evidence="2">Muscle</tissue>
    </source>
</reference>
<accession>A0A2T7PDS1</accession>
<feature type="region of interest" description="Disordered" evidence="1">
    <location>
        <begin position="1"/>
        <end position="23"/>
    </location>
</feature>
<evidence type="ECO:0000313" key="3">
    <source>
        <dbReference type="Proteomes" id="UP000245119"/>
    </source>
</evidence>
<keyword evidence="3" id="KW-1185">Reference proteome</keyword>
<name>A0A2T7PDS1_POMCA</name>
<comment type="caution">
    <text evidence="2">The sequence shown here is derived from an EMBL/GenBank/DDBJ whole genome shotgun (WGS) entry which is preliminary data.</text>
</comment>
<sequence length="226" mass="24818">MTANTTSQAVSIQNHTAPKANEQITSHCEGEARKFDEVLCLLNRPYLFSPLSQSVCVLSSVHSSDLYSPLFMPMIYRLPTMGDKPLPLIPSLPRLYPRGSTSHSVKSKTSAITGTKPPVEKSYHLIPLHRSTPPSSLSFVIYRPACVRCMRACRMRAARVDSSDAERAWPARAPPRHVTHSTQWQRISATSPPHTHTSSAAPSIFPDSCQSSIPSFFSSSTSPTLS</sequence>
<organism evidence="2 3">
    <name type="scientific">Pomacea canaliculata</name>
    <name type="common">Golden apple snail</name>
    <dbReference type="NCBI Taxonomy" id="400727"/>
    <lineage>
        <taxon>Eukaryota</taxon>
        <taxon>Metazoa</taxon>
        <taxon>Spiralia</taxon>
        <taxon>Lophotrochozoa</taxon>
        <taxon>Mollusca</taxon>
        <taxon>Gastropoda</taxon>
        <taxon>Caenogastropoda</taxon>
        <taxon>Architaenioglossa</taxon>
        <taxon>Ampullarioidea</taxon>
        <taxon>Ampullariidae</taxon>
        <taxon>Pomacea</taxon>
    </lineage>
</organism>
<protein>
    <submittedName>
        <fullName evidence="2">Uncharacterized protein</fullName>
    </submittedName>
</protein>
<dbReference type="AlphaFoldDB" id="A0A2T7PDS1"/>
<evidence type="ECO:0000256" key="1">
    <source>
        <dbReference type="SAM" id="MobiDB-lite"/>
    </source>
</evidence>
<dbReference type="EMBL" id="PZQS01000004">
    <property type="protein sequence ID" value="PVD31551.1"/>
    <property type="molecule type" value="Genomic_DNA"/>
</dbReference>
<dbReference type="Proteomes" id="UP000245119">
    <property type="component" value="Linkage Group LG4"/>
</dbReference>
<feature type="region of interest" description="Disordered" evidence="1">
    <location>
        <begin position="166"/>
        <end position="204"/>
    </location>
</feature>
<evidence type="ECO:0000313" key="2">
    <source>
        <dbReference type="EMBL" id="PVD31551.1"/>
    </source>
</evidence>
<gene>
    <name evidence="2" type="ORF">C0Q70_06964</name>
</gene>
<feature type="compositionally biased region" description="Low complexity" evidence="1">
    <location>
        <begin position="188"/>
        <end position="203"/>
    </location>
</feature>
<proteinExistence type="predicted"/>